<dbReference type="OrthoDB" id="3761246at2"/>
<keyword evidence="3" id="KW-1185">Reference proteome</keyword>
<evidence type="ECO:0000256" key="1">
    <source>
        <dbReference type="SAM" id="SignalP"/>
    </source>
</evidence>
<name>A0A1H0I0L2_9ACTN</name>
<keyword evidence="1" id="KW-0732">Signal</keyword>
<organism evidence="2 3">
    <name type="scientific">Nocardioides szechwanensis</name>
    <dbReference type="NCBI Taxonomy" id="1005944"/>
    <lineage>
        <taxon>Bacteria</taxon>
        <taxon>Bacillati</taxon>
        <taxon>Actinomycetota</taxon>
        <taxon>Actinomycetes</taxon>
        <taxon>Propionibacteriales</taxon>
        <taxon>Nocardioidaceae</taxon>
        <taxon>Nocardioides</taxon>
    </lineage>
</organism>
<feature type="chain" id="PRO_5038708301" description="WD40-like Beta Propeller Repeat" evidence="1">
    <location>
        <begin position="23"/>
        <end position="334"/>
    </location>
</feature>
<evidence type="ECO:0000313" key="3">
    <source>
        <dbReference type="Proteomes" id="UP000199004"/>
    </source>
</evidence>
<protein>
    <recommendedName>
        <fullName evidence="4">WD40-like Beta Propeller Repeat</fullName>
    </recommendedName>
</protein>
<sequence length="334" mass="35794">MTRTRRLAVGLGALLLTGGLTAVPPGSAVPAPEVSRETVVATSLAKGPRPAVAYLEGRSLHLPSGAVQTLPFPASHARELSLLGPSPRGWVVVDTTGLTAKLFRVRGGTATKFWSVGDHSAYSWRLGVNGRRVIQLYVDRSAISYAVVFDLDGRNKKSMRFNGYGSVLAFTGDRAVVSANKTWDWVVGSPKSAISPDASPAADIRKNILFVPATGDGYGPTTLGLPDAAEWSADFLPRQVSTAGSYVVGYSFDGKRIQVRDMVNGVLVRSIRTQHPYGAPLFWESDAKLMFVVATSRGRAVVRCGVSGPCKRATPWVPRGRRITVSFSQEYFGA</sequence>
<proteinExistence type="predicted"/>
<evidence type="ECO:0000313" key="2">
    <source>
        <dbReference type="EMBL" id="SDO24631.1"/>
    </source>
</evidence>
<dbReference type="Proteomes" id="UP000199004">
    <property type="component" value="Unassembled WGS sequence"/>
</dbReference>
<gene>
    <name evidence="2" type="ORF">SAMN05192576_3630</name>
</gene>
<evidence type="ECO:0008006" key="4">
    <source>
        <dbReference type="Google" id="ProtNLM"/>
    </source>
</evidence>
<dbReference type="EMBL" id="FNIC01000007">
    <property type="protein sequence ID" value="SDO24631.1"/>
    <property type="molecule type" value="Genomic_DNA"/>
</dbReference>
<reference evidence="2 3" key="1">
    <citation type="submission" date="2016-10" db="EMBL/GenBank/DDBJ databases">
        <authorList>
            <person name="de Groot N.N."/>
        </authorList>
    </citation>
    <scope>NUCLEOTIDE SEQUENCE [LARGE SCALE GENOMIC DNA]</scope>
    <source>
        <strain evidence="2 3">CGMCC 1.11147</strain>
    </source>
</reference>
<dbReference type="AlphaFoldDB" id="A0A1H0I0L2"/>
<feature type="signal peptide" evidence="1">
    <location>
        <begin position="1"/>
        <end position="22"/>
    </location>
</feature>
<accession>A0A1H0I0L2</accession>
<dbReference type="RefSeq" id="WP_143016237.1">
    <property type="nucleotide sequence ID" value="NZ_BKAE01000009.1"/>
</dbReference>
<dbReference type="STRING" id="1005944.SAMN05192576_3630"/>